<proteinExistence type="inferred from homology"/>
<comment type="caution">
    <text evidence="9">The sequence shown here is derived from an EMBL/GenBank/DDBJ whole genome shotgun (WGS) entry which is preliminary data.</text>
</comment>
<dbReference type="Pfam" id="PF13186">
    <property type="entry name" value="SPASM"/>
    <property type="match status" value="1"/>
</dbReference>
<protein>
    <submittedName>
        <fullName evidence="9">Uncharacterized protein</fullName>
    </submittedName>
</protein>
<organism evidence="9 10">
    <name type="scientific">Candidatus Collierbacteria bacterium RIFOXYB1_FULL_49_13</name>
    <dbReference type="NCBI Taxonomy" id="1817728"/>
    <lineage>
        <taxon>Bacteria</taxon>
        <taxon>Candidatus Collieribacteriota</taxon>
    </lineage>
</organism>
<dbReference type="InterPro" id="IPR058240">
    <property type="entry name" value="rSAM_sf"/>
</dbReference>
<feature type="domain" description="Radical SAM core" evidence="7">
    <location>
        <begin position="20"/>
        <end position="141"/>
    </location>
</feature>
<keyword evidence="2" id="KW-0949">S-adenosyl-L-methionine</keyword>
<dbReference type="InterPro" id="IPR013785">
    <property type="entry name" value="Aldolase_TIM"/>
</dbReference>
<dbReference type="Proteomes" id="UP000176682">
    <property type="component" value="Unassembled WGS sequence"/>
</dbReference>
<keyword evidence="3" id="KW-0479">Metal-binding</keyword>
<dbReference type="InterPro" id="IPR023867">
    <property type="entry name" value="Sulphatase_maturase_rSAM"/>
</dbReference>
<evidence type="ECO:0000259" key="8">
    <source>
        <dbReference type="Pfam" id="PF13186"/>
    </source>
</evidence>
<dbReference type="GO" id="GO:0016491">
    <property type="term" value="F:oxidoreductase activity"/>
    <property type="evidence" value="ECO:0007669"/>
    <property type="project" value="InterPro"/>
</dbReference>
<dbReference type="GO" id="GO:0051536">
    <property type="term" value="F:iron-sulfur cluster binding"/>
    <property type="evidence" value="ECO:0007669"/>
    <property type="project" value="UniProtKB-KW"/>
</dbReference>
<feature type="domain" description="4Fe4S-binding SPASM" evidence="8">
    <location>
        <begin position="222"/>
        <end position="279"/>
    </location>
</feature>
<dbReference type="SUPFAM" id="SSF102114">
    <property type="entry name" value="Radical SAM enzymes"/>
    <property type="match status" value="1"/>
</dbReference>
<dbReference type="EMBL" id="MFAM01000039">
    <property type="protein sequence ID" value="OGD78656.1"/>
    <property type="molecule type" value="Genomic_DNA"/>
</dbReference>
<reference evidence="9 10" key="1">
    <citation type="journal article" date="2016" name="Nat. Commun.">
        <title>Thousands of microbial genomes shed light on interconnected biogeochemical processes in an aquifer system.</title>
        <authorList>
            <person name="Anantharaman K."/>
            <person name="Brown C.T."/>
            <person name="Hug L.A."/>
            <person name="Sharon I."/>
            <person name="Castelle C.J."/>
            <person name="Probst A.J."/>
            <person name="Thomas B.C."/>
            <person name="Singh A."/>
            <person name="Wilkins M.J."/>
            <person name="Karaoz U."/>
            <person name="Brodie E.L."/>
            <person name="Williams K.H."/>
            <person name="Hubbard S.S."/>
            <person name="Banfield J.F."/>
        </authorList>
    </citation>
    <scope>NUCLEOTIDE SEQUENCE [LARGE SCALE GENOMIC DNA]</scope>
</reference>
<dbReference type="Pfam" id="PF04055">
    <property type="entry name" value="Radical_SAM"/>
    <property type="match status" value="1"/>
</dbReference>
<keyword evidence="5" id="KW-0411">Iron-sulfur</keyword>
<dbReference type="InterPro" id="IPR007197">
    <property type="entry name" value="rSAM"/>
</dbReference>
<dbReference type="AlphaFoldDB" id="A0A1F5FGB6"/>
<evidence type="ECO:0000256" key="1">
    <source>
        <dbReference type="ARBA" id="ARBA00001966"/>
    </source>
</evidence>
<comment type="cofactor">
    <cofactor evidence="1">
        <name>[4Fe-4S] cluster</name>
        <dbReference type="ChEBI" id="CHEBI:49883"/>
    </cofactor>
</comment>
<evidence type="ECO:0000256" key="3">
    <source>
        <dbReference type="ARBA" id="ARBA00022723"/>
    </source>
</evidence>
<evidence type="ECO:0000256" key="6">
    <source>
        <dbReference type="ARBA" id="ARBA00023601"/>
    </source>
</evidence>
<gene>
    <name evidence="9" type="ORF">A2368_01960</name>
</gene>
<dbReference type="Gene3D" id="3.20.20.70">
    <property type="entry name" value="Aldolase class I"/>
    <property type="match status" value="1"/>
</dbReference>
<dbReference type="CDD" id="cd01335">
    <property type="entry name" value="Radical_SAM"/>
    <property type="match status" value="1"/>
</dbReference>
<evidence type="ECO:0000256" key="5">
    <source>
        <dbReference type="ARBA" id="ARBA00023014"/>
    </source>
</evidence>
<dbReference type="GO" id="GO:0046872">
    <property type="term" value="F:metal ion binding"/>
    <property type="evidence" value="ECO:0007669"/>
    <property type="project" value="UniProtKB-KW"/>
</dbReference>
<comment type="similarity">
    <text evidence="6">Belongs to the radical SAM superfamily. Anaerobic sulfatase-maturating enzyme family.</text>
</comment>
<dbReference type="NCBIfam" id="TIGR04085">
    <property type="entry name" value="rSAM_more_4Fe4S"/>
    <property type="match status" value="1"/>
</dbReference>
<accession>A0A1F5FGB6</accession>
<evidence type="ECO:0000259" key="7">
    <source>
        <dbReference type="Pfam" id="PF04055"/>
    </source>
</evidence>
<evidence type="ECO:0000313" key="9">
    <source>
        <dbReference type="EMBL" id="OGD78656.1"/>
    </source>
</evidence>
<evidence type="ECO:0000256" key="2">
    <source>
        <dbReference type="ARBA" id="ARBA00022691"/>
    </source>
</evidence>
<dbReference type="InterPro" id="IPR023885">
    <property type="entry name" value="4Fe4S-binding_SPASM_dom"/>
</dbReference>
<dbReference type="PANTHER" id="PTHR43273:SF3">
    <property type="entry name" value="ANAEROBIC SULFATASE-MATURATING ENZYME HOMOLOG ASLB-RELATED"/>
    <property type="match status" value="1"/>
</dbReference>
<sequence length="331" mass="37031">MSIKTLDVVIKRCLSVAPNVHFVWHGGEPTVAGVDFYRIAIDMCHKYAVDGQRVTHSIQTNGTLLDEDWIKLFQQENISVGVSLDGPENLTNLTRIDASGKGAFSSIMRGINLLQSVNQKFGIIAVINALTIKHPDDIFSFMYSRGLSFAANPCVSGPDAPSSIKELAVDPVEYADFLLRLMDLWLETEDHTFKVGPVDDLIKAVLGGRPSLCRFNGRCHRYPTIDSNGDVYPCDEFSESKYLLGNARCQEFSEIFHAQPFHDYYSGRDSVLTACGSCQWLNVCKGGCMRMWNGRKSITTPQEHVYCQARQHLFQSVQNKLVSIGYMEKSK</sequence>
<keyword evidence="4" id="KW-0408">Iron</keyword>
<evidence type="ECO:0000313" key="10">
    <source>
        <dbReference type="Proteomes" id="UP000176682"/>
    </source>
</evidence>
<dbReference type="PANTHER" id="PTHR43273">
    <property type="entry name" value="ANAEROBIC SULFATASE-MATURATING ENZYME HOMOLOG ASLB-RELATED"/>
    <property type="match status" value="1"/>
</dbReference>
<evidence type="ECO:0000256" key="4">
    <source>
        <dbReference type="ARBA" id="ARBA00023004"/>
    </source>
</evidence>
<name>A0A1F5FGB6_9BACT</name>